<accession>A0A4S8MVK9</accession>
<sequence>MLDIASLTLLVYNYLISLDAEIQLVWKAPWKFGKLLYLLTRYLAFAGAVLRIFLNQSRFLSLGTCNVLTETMCCECCLLRALFCHF</sequence>
<protein>
    <recommendedName>
        <fullName evidence="1">DUF6533 domain-containing protein</fullName>
    </recommendedName>
</protein>
<reference evidence="2 3" key="1">
    <citation type="journal article" date="2019" name="Nat. Ecol. Evol.">
        <title>Megaphylogeny resolves global patterns of mushroom evolution.</title>
        <authorList>
            <person name="Varga T."/>
            <person name="Krizsan K."/>
            <person name="Foldi C."/>
            <person name="Dima B."/>
            <person name="Sanchez-Garcia M."/>
            <person name="Sanchez-Ramirez S."/>
            <person name="Szollosi G.J."/>
            <person name="Szarkandi J.G."/>
            <person name="Papp V."/>
            <person name="Albert L."/>
            <person name="Andreopoulos W."/>
            <person name="Angelini C."/>
            <person name="Antonin V."/>
            <person name="Barry K.W."/>
            <person name="Bougher N.L."/>
            <person name="Buchanan P."/>
            <person name="Buyck B."/>
            <person name="Bense V."/>
            <person name="Catcheside P."/>
            <person name="Chovatia M."/>
            <person name="Cooper J."/>
            <person name="Damon W."/>
            <person name="Desjardin D."/>
            <person name="Finy P."/>
            <person name="Geml J."/>
            <person name="Haridas S."/>
            <person name="Hughes K."/>
            <person name="Justo A."/>
            <person name="Karasinski D."/>
            <person name="Kautmanova I."/>
            <person name="Kiss B."/>
            <person name="Kocsube S."/>
            <person name="Kotiranta H."/>
            <person name="LaButti K.M."/>
            <person name="Lechner B.E."/>
            <person name="Liimatainen K."/>
            <person name="Lipzen A."/>
            <person name="Lukacs Z."/>
            <person name="Mihaltcheva S."/>
            <person name="Morgado L.N."/>
            <person name="Niskanen T."/>
            <person name="Noordeloos M.E."/>
            <person name="Ohm R.A."/>
            <person name="Ortiz-Santana B."/>
            <person name="Ovrebo C."/>
            <person name="Racz N."/>
            <person name="Riley R."/>
            <person name="Savchenko A."/>
            <person name="Shiryaev A."/>
            <person name="Soop K."/>
            <person name="Spirin V."/>
            <person name="Szebenyi C."/>
            <person name="Tomsovsky M."/>
            <person name="Tulloss R.E."/>
            <person name="Uehling J."/>
            <person name="Grigoriev I.V."/>
            <person name="Vagvolgyi C."/>
            <person name="Papp T."/>
            <person name="Martin F.M."/>
            <person name="Miettinen O."/>
            <person name="Hibbett D.S."/>
            <person name="Nagy L.G."/>
        </authorList>
    </citation>
    <scope>NUCLEOTIDE SEQUENCE [LARGE SCALE GENOMIC DNA]</scope>
    <source>
        <strain evidence="2 3">CBS 962.96</strain>
    </source>
</reference>
<feature type="domain" description="DUF6533" evidence="1">
    <location>
        <begin position="4"/>
        <end position="45"/>
    </location>
</feature>
<dbReference type="InterPro" id="IPR045340">
    <property type="entry name" value="DUF6533"/>
</dbReference>
<name>A0A4S8MVK9_DENBC</name>
<dbReference type="OrthoDB" id="2745134at2759"/>
<dbReference type="AlphaFoldDB" id="A0A4S8MVK9"/>
<evidence type="ECO:0000259" key="1">
    <source>
        <dbReference type="Pfam" id="PF20151"/>
    </source>
</evidence>
<evidence type="ECO:0000313" key="3">
    <source>
        <dbReference type="Proteomes" id="UP000297245"/>
    </source>
</evidence>
<keyword evidence="3" id="KW-1185">Reference proteome</keyword>
<dbReference type="Pfam" id="PF20151">
    <property type="entry name" value="DUF6533"/>
    <property type="match status" value="1"/>
</dbReference>
<evidence type="ECO:0000313" key="2">
    <source>
        <dbReference type="EMBL" id="THV07051.1"/>
    </source>
</evidence>
<proteinExistence type="predicted"/>
<dbReference type="EMBL" id="ML179039">
    <property type="protein sequence ID" value="THV07051.1"/>
    <property type="molecule type" value="Genomic_DNA"/>
</dbReference>
<organism evidence="2 3">
    <name type="scientific">Dendrothele bispora (strain CBS 962.96)</name>
    <dbReference type="NCBI Taxonomy" id="1314807"/>
    <lineage>
        <taxon>Eukaryota</taxon>
        <taxon>Fungi</taxon>
        <taxon>Dikarya</taxon>
        <taxon>Basidiomycota</taxon>
        <taxon>Agaricomycotina</taxon>
        <taxon>Agaricomycetes</taxon>
        <taxon>Agaricomycetidae</taxon>
        <taxon>Agaricales</taxon>
        <taxon>Agaricales incertae sedis</taxon>
        <taxon>Dendrothele</taxon>
    </lineage>
</organism>
<dbReference type="Proteomes" id="UP000297245">
    <property type="component" value="Unassembled WGS sequence"/>
</dbReference>
<gene>
    <name evidence="2" type="ORF">K435DRAFT_380235</name>
</gene>